<evidence type="ECO:0008006" key="3">
    <source>
        <dbReference type="Google" id="ProtNLM"/>
    </source>
</evidence>
<evidence type="ECO:0000313" key="1">
    <source>
        <dbReference type="EMBL" id="GAA3684149.1"/>
    </source>
</evidence>
<dbReference type="EMBL" id="BAAAZP010000101">
    <property type="protein sequence ID" value="GAA3684149.1"/>
    <property type="molecule type" value="Genomic_DNA"/>
</dbReference>
<protein>
    <recommendedName>
        <fullName evidence="3">LytR cell envelope-related transcriptional attenuator</fullName>
    </recommendedName>
</protein>
<reference evidence="2" key="1">
    <citation type="journal article" date="2019" name="Int. J. Syst. Evol. Microbiol.">
        <title>The Global Catalogue of Microorganisms (GCM) 10K type strain sequencing project: providing services to taxonomists for standard genome sequencing and annotation.</title>
        <authorList>
            <consortium name="The Broad Institute Genomics Platform"/>
            <consortium name="The Broad Institute Genome Sequencing Center for Infectious Disease"/>
            <person name="Wu L."/>
            <person name="Ma J."/>
        </authorList>
    </citation>
    <scope>NUCLEOTIDE SEQUENCE [LARGE SCALE GENOMIC DNA]</scope>
    <source>
        <strain evidence="2">JCM 16904</strain>
    </source>
</reference>
<organism evidence="1 2">
    <name type="scientific">Nonomuraea antimicrobica</name>
    <dbReference type="NCBI Taxonomy" id="561173"/>
    <lineage>
        <taxon>Bacteria</taxon>
        <taxon>Bacillati</taxon>
        <taxon>Actinomycetota</taxon>
        <taxon>Actinomycetes</taxon>
        <taxon>Streptosporangiales</taxon>
        <taxon>Streptosporangiaceae</taxon>
        <taxon>Nonomuraea</taxon>
    </lineage>
</organism>
<evidence type="ECO:0000313" key="2">
    <source>
        <dbReference type="Proteomes" id="UP001500902"/>
    </source>
</evidence>
<sequence>MQQDRLAKLRLTTFVPQVVRSAAVAAIILGTLLLNSGCSTPFPVVLRVPPAALDDIRSIGAVQAEFSSETGWGDGTQITNVLVVDVGVANGQAALNTATAALLTERKWTIVTENRPTIVLMHSSQWKNTRLVLRPFHPAYFEDNPDVLASLEEASVEKRSLVFLEVSEEPQAH</sequence>
<dbReference type="Proteomes" id="UP001500902">
    <property type="component" value="Unassembled WGS sequence"/>
</dbReference>
<proteinExistence type="predicted"/>
<comment type="caution">
    <text evidence="1">The sequence shown here is derived from an EMBL/GenBank/DDBJ whole genome shotgun (WGS) entry which is preliminary data.</text>
</comment>
<keyword evidence="2" id="KW-1185">Reference proteome</keyword>
<gene>
    <name evidence="1" type="ORF">GCM10022224_055990</name>
</gene>
<name>A0ABP7CCK6_9ACTN</name>
<accession>A0ABP7CCK6</accession>